<feature type="transmembrane region" description="Helical" evidence="6">
    <location>
        <begin position="150"/>
        <end position="171"/>
    </location>
</feature>
<feature type="region of interest" description="Disordered" evidence="5">
    <location>
        <begin position="208"/>
        <end position="228"/>
    </location>
</feature>
<feature type="compositionally biased region" description="Low complexity" evidence="5">
    <location>
        <begin position="211"/>
        <end position="228"/>
    </location>
</feature>
<evidence type="ECO:0000259" key="7">
    <source>
        <dbReference type="PROSITE" id="PS50850"/>
    </source>
</evidence>
<feature type="transmembrane region" description="Helical" evidence="6">
    <location>
        <begin position="62"/>
        <end position="81"/>
    </location>
</feature>
<feature type="transmembrane region" description="Helical" evidence="6">
    <location>
        <begin position="326"/>
        <end position="345"/>
    </location>
</feature>
<dbReference type="Pfam" id="PF07690">
    <property type="entry name" value="MFS_1"/>
    <property type="match status" value="1"/>
</dbReference>
<organism evidence="8 10">
    <name type="scientific">Mumia zhuanghuii</name>
    <dbReference type="NCBI Taxonomy" id="2585211"/>
    <lineage>
        <taxon>Bacteria</taxon>
        <taxon>Bacillati</taxon>
        <taxon>Actinomycetota</taxon>
        <taxon>Actinomycetes</taxon>
        <taxon>Propionibacteriales</taxon>
        <taxon>Nocardioidaceae</taxon>
        <taxon>Mumia</taxon>
    </lineage>
</organism>
<feature type="transmembrane region" description="Helical" evidence="6">
    <location>
        <begin position="261"/>
        <end position="280"/>
    </location>
</feature>
<dbReference type="GO" id="GO:0005886">
    <property type="term" value="C:plasma membrane"/>
    <property type="evidence" value="ECO:0007669"/>
    <property type="project" value="UniProtKB-SubCell"/>
</dbReference>
<evidence type="ECO:0000256" key="5">
    <source>
        <dbReference type="SAM" id="MobiDB-lite"/>
    </source>
</evidence>
<dbReference type="EMBL" id="VDFR01000020">
    <property type="protein sequence ID" value="TNC49934.1"/>
    <property type="molecule type" value="Genomic_DNA"/>
</dbReference>
<gene>
    <name evidence="9" type="ORF">FHE65_03895</name>
    <name evidence="8" type="ORF">FHE65_04380</name>
</gene>
<reference evidence="8 10" key="1">
    <citation type="submission" date="2019-05" db="EMBL/GenBank/DDBJ databases">
        <title>Mumia sp. nov., isolated from the intestinal contents of plateau pika (Ochotona curzoniae) in the Qinghai-Tibet plateau of China.</title>
        <authorList>
            <person name="Tian Z."/>
        </authorList>
    </citation>
    <scope>NUCLEOTIDE SEQUENCE [LARGE SCALE GENOMIC DNA]</scope>
    <source>
        <strain evidence="10">527</strain>
        <strain evidence="8">Z527</strain>
    </source>
</reference>
<dbReference type="OrthoDB" id="9778875at2"/>
<dbReference type="EMBL" id="VDFR01000018">
    <property type="protein sequence ID" value="TNC50227.1"/>
    <property type="molecule type" value="Genomic_DNA"/>
</dbReference>
<evidence type="ECO:0000313" key="10">
    <source>
        <dbReference type="Proteomes" id="UP000306740"/>
    </source>
</evidence>
<dbReference type="PANTHER" id="PTHR23501:SF154">
    <property type="entry name" value="MULTIDRUG-EFFLUX TRANSPORTER RV1634-RELATED"/>
    <property type="match status" value="1"/>
</dbReference>
<name>A0A5C4MXX2_9ACTN</name>
<evidence type="ECO:0000256" key="1">
    <source>
        <dbReference type="ARBA" id="ARBA00004651"/>
    </source>
</evidence>
<feature type="domain" description="Major facilitator superfamily (MFS) profile" evidence="7">
    <location>
        <begin position="28"/>
        <end position="484"/>
    </location>
</feature>
<proteinExistence type="predicted"/>
<keyword evidence="2 6" id="KW-0812">Transmembrane</keyword>
<sequence>MRIDHRVVTSAEPSPDAARLRDPRHLPFVVGALALVTLGAFENRATLAILPTVADHLDGLDLFGAAAAAPLVASVIAMVVAGQWCDRRGPAPALLGGAALFAAAQLAMAAAPTIGVFVVGRLTAGVGEAFLDIALTVMIARMLPAALRPAMFGAMATAWVVPSLIGPPLAGAVAEHLGWRAVFAGAIVLMAPAMLCLAPSVRRLRDSAPDRAGASGSTEGSTEGSSSARARHRAAIGSAVLVTLGLAVLAVGGPAAAGDTFRSAGVLALVVGTALVVVGIRRVLPSGTLRAARGLPATVALRGTQAAAFAGAGSFIPLMLTQVHGLRPAVAGLSLTITGLFWAAGSQLNGTRLVQRRTTTVGRMRLSLGLIATGIVGPVLLALDVIPVWCGLAVWALAGTGMGIGSPTLANHVLTLAPTEAQGRMSSAAMLSATVAQSVYVALAGAVLAGGTDPAPRLALVLAVAAVLAALSAALAPRLAPPVSRRRLPNLARR</sequence>
<dbReference type="Proteomes" id="UP000306740">
    <property type="component" value="Unassembled WGS sequence"/>
</dbReference>
<dbReference type="AlphaFoldDB" id="A0A5C4MXX2"/>
<dbReference type="GO" id="GO:0022857">
    <property type="term" value="F:transmembrane transporter activity"/>
    <property type="evidence" value="ECO:0007669"/>
    <property type="project" value="InterPro"/>
</dbReference>
<feature type="transmembrane region" description="Helical" evidence="6">
    <location>
        <begin position="28"/>
        <end position="50"/>
    </location>
</feature>
<evidence type="ECO:0000256" key="3">
    <source>
        <dbReference type="ARBA" id="ARBA00022989"/>
    </source>
</evidence>
<dbReference type="SUPFAM" id="SSF103473">
    <property type="entry name" value="MFS general substrate transporter"/>
    <property type="match status" value="1"/>
</dbReference>
<accession>A0A5C4MXX2</accession>
<dbReference type="Gene3D" id="1.20.1250.20">
    <property type="entry name" value="MFS general substrate transporter like domains"/>
    <property type="match status" value="1"/>
</dbReference>
<feature type="transmembrane region" description="Helical" evidence="6">
    <location>
        <begin position="234"/>
        <end position="255"/>
    </location>
</feature>
<dbReference type="InterPro" id="IPR036259">
    <property type="entry name" value="MFS_trans_sf"/>
</dbReference>
<feature type="transmembrane region" description="Helical" evidence="6">
    <location>
        <begin position="458"/>
        <end position="477"/>
    </location>
</feature>
<protein>
    <submittedName>
        <fullName evidence="8">MFS transporter</fullName>
    </submittedName>
</protein>
<keyword evidence="3 6" id="KW-1133">Transmembrane helix</keyword>
<feature type="transmembrane region" description="Helical" evidence="6">
    <location>
        <begin position="124"/>
        <end position="143"/>
    </location>
</feature>
<dbReference type="InterPro" id="IPR020846">
    <property type="entry name" value="MFS_dom"/>
</dbReference>
<feature type="transmembrane region" description="Helical" evidence="6">
    <location>
        <begin position="177"/>
        <end position="198"/>
    </location>
</feature>
<feature type="transmembrane region" description="Helical" evidence="6">
    <location>
        <begin position="366"/>
        <end position="386"/>
    </location>
</feature>
<evidence type="ECO:0000313" key="8">
    <source>
        <dbReference type="EMBL" id="TNC49934.1"/>
    </source>
</evidence>
<evidence type="ECO:0000313" key="9">
    <source>
        <dbReference type="EMBL" id="TNC50227.1"/>
    </source>
</evidence>
<evidence type="ECO:0000256" key="6">
    <source>
        <dbReference type="SAM" id="Phobius"/>
    </source>
</evidence>
<comment type="subcellular location">
    <subcellularLocation>
        <location evidence="1">Cell membrane</location>
        <topology evidence="1">Multi-pass membrane protein</topology>
    </subcellularLocation>
</comment>
<evidence type="ECO:0000256" key="4">
    <source>
        <dbReference type="ARBA" id="ARBA00023136"/>
    </source>
</evidence>
<dbReference type="PROSITE" id="PS50850">
    <property type="entry name" value="MFS"/>
    <property type="match status" value="1"/>
</dbReference>
<feature type="transmembrane region" description="Helical" evidence="6">
    <location>
        <begin position="300"/>
        <end position="320"/>
    </location>
</feature>
<evidence type="ECO:0000256" key="2">
    <source>
        <dbReference type="ARBA" id="ARBA00022692"/>
    </source>
</evidence>
<keyword evidence="4 6" id="KW-0472">Membrane</keyword>
<comment type="caution">
    <text evidence="8">The sequence shown here is derived from an EMBL/GenBank/DDBJ whole genome shotgun (WGS) entry which is preliminary data.</text>
</comment>
<feature type="transmembrane region" description="Helical" evidence="6">
    <location>
        <begin position="93"/>
        <end position="118"/>
    </location>
</feature>
<dbReference type="InterPro" id="IPR011701">
    <property type="entry name" value="MFS"/>
</dbReference>
<dbReference type="PANTHER" id="PTHR23501">
    <property type="entry name" value="MAJOR FACILITATOR SUPERFAMILY"/>
    <property type="match status" value="1"/>
</dbReference>
<feature type="transmembrane region" description="Helical" evidence="6">
    <location>
        <begin position="429"/>
        <end position="452"/>
    </location>
</feature>
<feature type="transmembrane region" description="Helical" evidence="6">
    <location>
        <begin position="392"/>
        <end position="417"/>
    </location>
</feature>